<dbReference type="SUPFAM" id="SSF48208">
    <property type="entry name" value="Six-hairpin glycosidases"/>
    <property type="match status" value="1"/>
</dbReference>
<protein>
    <submittedName>
        <fullName evidence="4">Alpha,alpha-trehalase</fullName>
    </submittedName>
</protein>
<dbReference type="GO" id="GO:0004555">
    <property type="term" value="F:alpha,alpha-trehalase activity"/>
    <property type="evidence" value="ECO:0007669"/>
    <property type="project" value="InterPro"/>
</dbReference>
<evidence type="ECO:0000313" key="6">
    <source>
        <dbReference type="Proteomes" id="UP000251571"/>
    </source>
</evidence>
<reference evidence="4 6" key="1">
    <citation type="submission" date="2016-10" db="EMBL/GenBank/DDBJ databases">
        <authorList>
            <person name="Cai Z."/>
        </authorList>
    </citation>
    <scope>NUCLEOTIDE SEQUENCE [LARGE SCALE GENOMIC DNA]</scope>
    <source>
        <strain evidence="4 6">DSM 25227</strain>
    </source>
</reference>
<dbReference type="Proteomes" id="UP000251571">
    <property type="component" value="Unassembled WGS sequence"/>
</dbReference>
<name>A0A2Y9C8Q4_9RHOB</name>
<keyword evidence="1" id="KW-0378">Hydrolase</keyword>
<dbReference type="GO" id="GO:0005993">
    <property type="term" value="P:trehalose catabolic process"/>
    <property type="evidence" value="ECO:0007669"/>
    <property type="project" value="TreeGrafter"/>
</dbReference>
<organism evidence="4 6">
    <name type="scientific">Jannaschia seohaensis</name>
    <dbReference type="NCBI Taxonomy" id="475081"/>
    <lineage>
        <taxon>Bacteria</taxon>
        <taxon>Pseudomonadati</taxon>
        <taxon>Pseudomonadota</taxon>
        <taxon>Alphaproteobacteria</taxon>
        <taxon>Rhodobacterales</taxon>
        <taxon>Roseobacteraceae</taxon>
        <taxon>Jannaschia</taxon>
    </lineage>
</organism>
<sequence>MLRPEIALEELFVDLHTSGHWADGKAIADSVLLSDPAEILAAYREAKAVGPVDLSAFYDAHFRPVRTPDESFRTDPRHGPLEHLARLWPVLIRAPDRPDAFSSRISLTRPYVVVGGRFQESYYWDSYFSHLGLLRTGQFAPVRDMLDNFADTIRSVGHIPNGFRTYLLSRSQPPFFASMVRDYGRATGDLQSVYAEYLDAMRMEHRFFLQPQRTVNGLAHYWDEEETPRPEMLGADLELAERVEAPAALFRNLRAGAESGWDFSSRWLSDPSELATIHATDIWPVDLNSILFVTETILSEAASDDPDLSRRYRAAADARAEKIRAGMWDDEKGYFFDRRISRDTLSDRNTAAGLFPLWAGVATQSQADRSADWVRRTLLAPGGLLTTDIESGEQWDSPNGWAPLQWIAIQGLRRYGHDALADDLKRRWLNTCDLIFRKTGKFVEKYNVLSPGDAAGGGEYPLQDGFGWTNGVYQDLSLEETPAAR</sequence>
<dbReference type="PANTHER" id="PTHR23403:SF1">
    <property type="entry name" value="TREHALASE"/>
    <property type="match status" value="1"/>
</dbReference>
<evidence type="ECO:0000256" key="1">
    <source>
        <dbReference type="ARBA" id="ARBA00022801"/>
    </source>
</evidence>
<evidence type="ECO:0000256" key="2">
    <source>
        <dbReference type="ARBA" id="ARBA00023295"/>
    </source>
</evidence>
<dbReference type="InterPro" id="IPR012341">
    <property type="entry name" value="6hp_glycosidase-like_sf"/>
</dbReference>
<dbReference type="Gene3D" id="1.50.10.10">
    <property type="match status" value="1"/>
</dbReference>
<dbReference type="OrthoDB" id="106887at2"/>
<dbReference type="EMBL" id="UETC01000011">
    <property type="protein sequence ID" value="SSA49903.1"/>
    <property type="molecule type" value="Genomic_DNA"/>
</dbReference>
<proteinExistence type="predicted"/>
<dbReference type="RefSeq" id="WP_109565659.1">
    <property type="nucleotide sequence ID" value="NZ_QGDJ01000011.1"/>
</dbReference>
<dbReference type="Pfam" id="PF01204">
    <property type="entry name" value="Trehalase"/>
    <property type="match status" value="1"/>
</dbReference>
<keyword evidence="2" id="KW-0326">Glycosidase</keyword>
<dbReference type="EMBL" id="QGDJ01000011">
    <property type="protein sequence ID" value="PWJ15054.1"/>
    <property type="molecule type" value="Genomic_DNA"/>
</dbReference>
<dbReference type="PRINTS" id="PR00744">
    <property type="entry name" value="GLHYDRLASE37"/>
</dbReference>
<dbReference type="AlphaFoldDB" id="A0A2Y9C8Q4"/>
<evidence type="ECO:0000313" key="4">
    <source>
        <dbReference type="EMBL" id="SSA49903.1"/>
    </source>
</evidence>
<dbReference type="Proteomes" id="UP000245839">
    <property type="component" value="Unassembled WGS sequence"/>
</dbReference>
<dbReference type="PROSITE" id="PS00928">
    <property type="entry name" value="TREHALASE_2"/>
    <property type="match status" value="1"/>
</dbReference>
<evidence type="ECO:0000313" key="5">
    <source>
        <dbReference type="Proteomes" id="UP000245839"/>
    </source>
</evidence>
<dbReference type="InterPro" id="IPR001661">
    <property type="entry name" value="Glyco_hydro_37"/>
</dbReference>
<dbReference type="PANTHER" id="PTHR23403">
    <property type="entry name" value="TREHALASE"/>
    <property type="match status" value="1"/>
</dbReference>
<accession>A0A2Y9C8Q4</accession>
<dbReference type="InterPro" id="IPR018232">
    <property type="entry name" value="Glyco_hydro_37_CS"/>
</dbReference>
<keyword evidence="5" id="KW-1185">Reference proteome</keyword>
<gene>
    <name evidence="3" type="ORF">BCF38_11171</name>
    <name evidence="4" type="ORF">SAMN05421539_11171</name>
</gene>
<dbReference type="InterPro" id="IPR008928">
    <property type="entry name" value="6-hairpin_glycosidase_sf"/>
</dbReference>
<evidence type="ECO:0000313" key="3">
    <source>
        <dbReference type="EMBL" id="PWJ15054.1"/>
    </source>
</evidence>
<reference evidence="3 5" key="2">
    <citation type="submission" date="2018-03" db="EMBL/GenBank/DDBJ databases">
        <title>Genomic Encyclopedia of Archaeal and Bacterial Type Strains, Phase II (KMG-II): from individual species to whole genera.</title>
        <authorList>
            <person name="Goeker M."/>
        </authorList>
    </citation>
    <scope>NUCLEOTIDE SEQUENCE [LARGE SCALE GENOMIC DNA]</scope>
    <source>
        <strain evidence="3 5">DSM 25227</strain>
    </source>
</reference>